<evidence type="ECO:0000256" key="2">
    <source>
        <dbReference type="ARBA" id="ARBA00022475"/>
    </source>
</evidence>
<keyword evidence="5 6" id="KW-0472">Membrane</keyword>
<keyword evidence="3 6" id="KW-0812">Transmembrane</keyword>
<feature type="transmembrane region" description="Helical" evidence="6">
    <location>
        <begin position="204"/>
        <end position="229"/>
    </location>
</feature>
<feature type="transmembrane region" description="Helical" evidence="6">
    <location>
        <begin position="139"/>
        <end position="158"/>
    </location>
</feature>
<sequence>MKKEVETRKLFKGYYIFIRDFLKALFEDKLSYYSSSLSFYTLFSIIPLLVIVLSIFTNLPIFDDIYQRIEVMLFENLMPTHSKEILTYINGFVENSTKLGIVGMVYVLFASMMFFKNYDYIVNDIFDCEQRNFWSSLSVYWTLITMTPILMVLSFYLSTYIQGILDKNEFTAGIEFFNILPYFIVWGVFFLAYKTSANTHVSSLSAVISSFIASLAWYLAKIGFIFYVMHNKTYLSIYGGLSILLFFFLWIYISWAIFLHGLKFCYILDRDDEIKEIK</sequence>
<protein>
    <submittedName>
        <fullName evidence="7">Inner membrane protein YihY, formerly thought to be RNase BN</fullName>
    </submittedName>
</protein>
<dbReference type="PANTHER" id="PTHR30213">
    <property type="entry name" value="INNER MEMBRANE PROTEIN YHJD"/>
    <property type="match status" value="1"/>
</dbReference>
<dbReference type="InterPro" id="IPR017039">
    <property type="entry name" value="Virul_fac_BrkB"/>
</dbReference>
<feature type="transmembrane region" description="Helical" evidence="6">
    <location>
        <begin position="235"/>
        <end position="258"/>
    </location>
</feature>
<dbReference type="AlphaFoldDB" id="A0A1W1D025"/>
<gene>
    <name evidence="7" type="ORF">MNB_SV-13-1814</name>
</gene>
<dbReference type="NCBIfam" id="TIGR00765">
    <property type="entry name" value="yihY_not_rbn"/>
    <property type="match status" value="1"/>
</dbReference>
<keyword evidence="4 6" id="KW-1133">Transmembrane helix</keyword>
<keyword evidence="2" id="KW-1003">Cell membrane</keyword>
<evidence type="ECO:0000256" key="1">
    <source>
        <dbReference type="ARBA" id="ARBA00004651"/>
    </source>
</evidence>
<feature type="transmembrane region" description="Helical" evidence="6">
    <location>
        <begin position="99"/>
        <end position="118"/>
    </location>
</feature>
<reference evidence="7" key="1">
    <citation type="submission" date="2016-10" db="EMBL/GenBank/DDBJ databases">
        <authorList>
            <person name="de Groot N.N."/>
        </authorList>
    </citation>
    <scope>NUCLEOTIDE SEQUENCE</scope>
</reference>
<dbReference type="Pfam" id="PF03631">
    <property type="entry name" value="Virul_fac_BrkB"/>
    <property type="match status" value="1"/>
</dbReference>
<evidence type="ECO:0000313" key="7">
    <source>
        <dbReference type="EMBL" id="SFV71343.1"/>
    </source>
</evidence>
<feature type="transmembrane region" description="Helical" evidence="6">
    <location>
        <begin position="170"/>
        <end position="192"/>
    </location>
</feature>
<evidence type="ECO:0000256" key="3">
    <source>
        <dbReference type="ARBA" id="ARBA00022692"/>
    </source>
</evidence>
<accession>A0A1W1D025</accession>
<evidence type="ECO:0000256" key="5">
    <source>
        <dbReference type="ARBA" id="ARBA00023136"/>
    </source>
</evidence>
<dbReference type="GO" id="GO:0005886">
    <property type="term" value="C:plasma membrane"/>
    <property type="evidence" value="ECO:0007669"/>
    <property type="project" value="UniProtKB-SubCell"/>
</dbReference>
<dbReference type="EMBL" id="FPHM01000230">
    <property type="protein sequence ID" value="SFV71343.1"/>
    <property type="molecule type" value="Genomic_DNA"/>
</dbReference>
<evidence type="ECO:0000256" key="4">
    <source>
        <dbReference type="ARBA" id="ARBA00022989"/>
    </source>
</evidence>
<feature type="transmembrane region" description="Helical" evidence="6">
    <location>
        <begin position="39"/>
        <end position="62"/>
    </location>
</feature>
<organism evidence="7">
    <name type="scientific">hydrothermal vent metagenome</name>
    <dbReference type="NCBI Taxonomy" id="652676"/>
    <lineage>
        <taxon>unclassified sequences</taxon>
        <taxon>metagenomes</taxon>
        <taxon>ecological metagenomes</taxon>
    </lineage>
</organism>
<comment type="subcellular location">
    <subcellularLocation>
        <location evidence="1">Cell membrane</location>
        <topology evidence="1">Multi-pass membrane protein</topology>
    </subcellularLocation>
</comment>
<dbReference type="PIRSF" id="PIRSF035875">
    <property type="entry name" value="RNase_BN"/>
    <property type="match status" value="1"/>
</dbReference>
<dbReference type="PANTHER" id="PTHR30213:SF0">
    <property type="entry name" value="UPF0761 MEMBRANE PROTEIN YIHY"/>
    <property type="match status" value="1"/>
</dbReference>
<proteinExistence type="predicted"/>
<name>A0A1W1D025_9ZZZZ</name>
<evidence type="ECO:0000256" key="6">
    <source>
        <dbReference type="SAM" id="Phobius"/>
    </source>
</evidence>